<evidence type="ECO:0000259" key="1">
    <source>
        <dbReference type="PROSITE" id="PS50826"/>
    </source>
</evidence>
<dbReference type="InterPro" id="IPR037213">
    <property type="entry name" value="Run_dom_sf"/>
</dbReference>
<evidence type="ECO:0000313" key="2">
    <source>
        <dbReference type="Proteomes" id="UP000887578"/>
    </source>
</evidence>
<dbReference type="WBParaSite" id="PDA_v2.g26034.t1">
    <property type="protein sequence ID" value="PDA_v2.g26034.t1"/>
    <property type="gene ID" value="PDA_v2.g26034"/>
</dbReference>
<dbReference type="InterPro" id="IPR004012">
    <property type="entry name" value="Run_dom"/>
</dbReference>
<dbReference type="PROSITE" id="PS50826">
    <property type="entry name" value="RUN"/>
    <property type="match status" value="1"/>
</dbReference>
<dbReference type="Proteomes" id="UP000887578">
    <property type="component" value="Unplaced"/>
</dbReference>
<dbReference type="Gene3D" id="1.20.58.900">
    <property type="match status" value="1"/>
</dbReference>
<protein>
    <submittedName>
        <fullName evidence="3">RUN domain-containing protein</fullName>
    </submittedName>
</protein>
<dbReference type="Pfam" id="PF02759">
    <property type="entry name" value="RUN"/>
    <property type="match status" value="1"/>
</dbReference>
<proteinExistence type="predicted"/>
<accession>A0A914Q565</accession>
<dbReference type="SMART" id="SM00593">
    <property type="entry name" value="RUN"/>
    <property type="match status" value="1"/>
</dbReference>
<organism evidence="2 3">
    <name type="scientific">Panagrolaimus davidi</name>
    <dbReference type="NCBI Taxonomy" id="227884"/>
    <lineage>
        <taxon>Eukaryota</taxon>
        <taxon>Metazoa</taxon>
        <taxon>Ecdysozoa</taxon>
        <taxon>Nematoda</taxon>
        <taxon>Chromadorea</taxon>
        <taxon>Rhabditida</taxon>
        <taxon>Tylenchina</taxon>
        <taxon>Panagrolaimomorpha</taxon>
        <taxon>Panagrolaimoidea</taxon>
        <taxon>Panagrolaimidae</taxon>
        <taxon>Panagrolaimus</taxon>
    </lineage>
</organism>
<reference evidence="3" key="1">
    <citation type="submission" date="2022-11" db="UniProtKB">
        <authorList>
            <consortium name="WormBaseParasite"/>
        </authorList>
    </citation>
    <scope>IDENTIFICATION</scope>
</reference>
<dbReference type="AlphaFoldDB" id="A0A914Q565"/>
<feature type="domain" description="RUN" evidence="1">
    <location>
        <begin position="1"/>
        <end position="79"/>
    </location>
</feature>
<keyword evidence="2" id="KW-1185">Reference proteome</keyword>
<sequence>MSTHKKLKRTPDAMWKAFVSAAINERKLPGWIRIIFRADFIVAKCYHPWSYVSHTGCEDIRPLLEKLHDYHIDLPVDLAIRPFEHIKDAF</sequence>
<evidence type="ECO:0000313" key="3">
    <source>
        <dbReference type="WBParaSite" id="PDA_v2.g26034.t1"/>
    </source>
</evidence>
<name>A0A914Q565_9BILA</name>
<dbReference type="SUPFAM" id="SSF140741">
    <property type="entry name" value="RUN domain-like"/>
    <property type="match status" value="1"/>
</dbReference>